<dbReference type="Proteomes" id="UP001454036">
    <property type="component" value="Unassembled WGS sequence"/>
</dbReference>
<accession>A0AAV3Q7P5</accession>
<sequence>MSPLAKVYKAKYFSNGDYSTSTLGPKPSFTWRSLLSVRDIMKRAIRWKIGDLRTIRIWENNWLEHTWSRMPITPDLDDFPSATVSDLIDEDIGTWNILKVRSWFFNVDSEEILKMPLNNLNQADSIIWGPHPKGIFTVKTTYEFIHTLSQEASLGPTTSNPQHTFYKRFWKIKISGKIKHFLWKALNNNLPTTNKLRQRKVDIQPTCILYGTHEETVMHVLHPCSFTQEVNRILKITYMNGREMEFQDLFELKWDRLPPDRFRTWLTSLWMVWHQRNQRVHGEPRRSTEEIAESTLSFMAPQEASSGKKQEIRVPNF</sequence>
<reference evidence="2 3" key="1">
    <citation type="submission" date="2024-01" db="EMBL/GenBank/DDBJ databases">
        <title>The complete chloroplast genome sequence of Lithospermum erythrorhizon: insights into the phylogenetic relationship among Boraginaceae species and the maternal lineages of purple gromwells.</title>
        <authorList>
            <person name="Okada T."/>
            <person name="Watanabe K."/>
        </authorList>
    </citation>
    <scope>NUCLEOTIDE SEQUENCE [LARGE SCALE GENOMIC DNA]</scope>
</reference>
<evidence type="ECO:0000313" key="3">
    <source>
        <dbReference type="Proteomes" id="UP001454036"/>
    </source>
</evidence>
<evidence type="ECO:0000259" key="1">
    <source>
        <dbReference type="Pfam" id="PF13966"/>
    </source>
</evidence>
<name>A0AAV3Q7P5_LITER</name>
<dbReference type="EMBL" id="BAABME010035181">
    <property type="protein sequence ID" value="GAA0158247.1"/>
    <property type="molecule type" value="Genomic_DNA"/>
</dbReference>
<dbReference type="InterPro" id="IPR026960">
    <property type="entry name" value="RVT-Znf"/>
</dbReference>
<protein>
    <recommendedName>
        <fullName evidence="1">Reverse transcriptase zinc-binding domain-containing protein</fullName>
    </recommendedName>
</protein>
<keyword evidence="3" id="KW-1185">Reference proteome</keyword>
<evidence type="ECO:0000313" key="2">
    <source>
        <dbReference type="EMBL" id="GAA0158247.1"/>
    </source>
</evidence>
<organism evidence="2 3">
    <name type="scientific">Lithospermum erythrorhizon</name>
    <name type="common">Purple gromwell</name>
    <name type="synonym">Lithospermum officinale var. erythrorhizon</name>
    <dbReference type="NCBI Taxonomy" id="34254"/>
    <lineage>
        <taxon>Eukaryota</taxon>
        <taxon>Viridiplantae</taxon>
        <taxon>Streptophyta</taxon>
        <taxon>Embryophyta</taxon>
        <taxon>Tracheophyta</taxon>
        <taxon>Spermatophyta</taxon>
        <taxon>Magnoliopsida</taxon>
        <taxon>eudicotyledons</taxon>
        <taxon>Gunneridae</taxon>
        <taxon>Pentapetalae</taxon>
        <taxon>asterids</taxon>
        <taxon>lamiids</taxon>
        <taxon>Boraginales</taxon>
        <taxon>Boraginaceae</taxon>
        <taxon>Boraginoideae</taxon>
        <taxon>Lithospermeae</taxon>
        <taxon>Lithospermum</taxon>
    </lineage>
</organism>
<feature type="domain" description="Reverse transcriptase zinc-binding" evidence="1">
    <location>
        <begin position="136"/>
        <end position="230"/>
    </location>
</feature>
<gene>
    <name evidence="2" type="ORF">LIER_43436</name>
</gene>
<dbReference type="AlphaFoldDB" id="A0AAV3Q7P5"/>
<dbReference type="Pfam" id="PF13966">
    <property type="entry name" value="zf-RVT"/>
    <property type="match status" value="1"/>
</dbReference>
<comment type="caution">
    <text evidence="2">The sequence shown here is derived from an EMBL/GenBank/DDBJ whole genome shotgun (WGS) entry which is preliminary data.</text>
</comment>
<proteinExistence type="predicted"/>